<dbReference type="OrthoDB" id="5343483at2759"/>
<accession>A0A2J5HG85</accession>
<name>A0A2J5HG85_9EURO</name>
<dbReference type="EMBL" id="KZ559632">
    <property type="protein sequence ID" value="PLN75943.1"/>
    <property type="molecule type" value="Genomic_DNA"/>
</dbReference>
<dbReference type="Proteomes" id="UP000235023">
    <property type="component" value="Unassembled WGS sequence"/>
</dbReference>
<evidence type="ECO:0000313" key="1">
    <source>
        <dbReference type="EMBL" id="PLN75943.1"/>
    </source>
</evidence>
<proteinExistence type="predicted"/>
<evidence type="ECO:0000313" key="2">
    <source>
        <dbReference type="Proteomes" id="UP000235023"/>
    </source>
</evidence>
<organism evidence="1 2">
    <name type="scientific">Aspergillus taichungensis</name>
    <dbReference type="NCBI Taxonomy" id="482145"/>
    <lineage>
        <taxon>Eukaryota</taxon>
        <taxon>Fungi</taxon>
        <taxon>Dikarya</taxon>
        <taxon>Ascomycota</taxon>
        <taxon>Pezizomycotina</taxon>
        <taxon>Eurotiomycetes</taxon>
        <taxon>Eurotiomycetidae</taxon>
        <taxon>Eurotiales</taxon>
        <taxon>Aspergillaceae</taxon>
        <taxon>Aspergillus</taxon>
        <taxon>Aspergillus subgen. Circumdati</taxon>
    </lineage>
</organism>
<keyword evidence="2" id="KW-1185">Reference proteome</keyword>
<protein>
    <submittedName>
        <fullName evidence="1">Uncharacterized protein</fullName>
    </submittedName>
</protein>
<reference evidence="2" key="1">
    <citation type="submission" date="2017-12" db="EMBL/GenBank/DDBJ databases">
        <authorList>
            <consortium name="DOE Joint Genome Institute"/>
            <person name="Mondo S.J."/>
            <person name="Kjaerbolling I."/>
            <person name="Vesth T.C."/>
            <person name="Frisvad J.C."/>
            <person name="Nybo J.L."/>
            <person name="Theobald S."/>
            <person name="Kuo A."/>
            <person name="Bowyer P."/>
            <person name="Matsuda Y."/>
            <person name="Lyhne E.K."/>
            <person name="Kogle M.E."/>
            <person name="Clum A."/>
            <person name="Lipzen A."/>
            <person name="Salamov A."/>
            <person name="Ngan C.Y."/>
            <person name="Daum C."/>
            <person name="Chiniquy J."/>
            <person name="Barry K."/>
            <person name="LaButti K."/>
            <person name="Haridas S."/>
            <person name="Simmons B.A."/>
            <person name="Magnuson J.K."/>
            <person name="Mortensen U.H."/>
            <person name="Larsen T.O."/>
            <person name="Grigoriev I.V."/>
            <person name="Baker S.E."/>
            <person name="Andersen M.R."/>
            <person name="Nordberg H.P."/>
            <person name="Cantor M.N."/>
            <person name="Hua S.X."/>
        </authorList>
    </citation>
    <scope>NUCLEOTIDE SEQUENCE [LARGE SCALE GENOMIC DNA]</scope>
    <source>
        <strain evidence="2">IBT 19404</strain>
    </source>
</reference>
<gene>
    <name evidence="1" type="ORF">BDW42DRAFT_179771</name>
</gene>
<sequence length="102" mass="11114">MQGLLRMQPILSRSLFLPPPLERSNSSVYTATIGAEFLDRLDGPSQPLHSHCVSVKYSCILSSPAQDVLKQLHRLICISSCSLCAGVQPQIPASRSKAISYC</sequence>
<dbReference type="AlphaFoldDB" id="A0A2J5HG85"/>